<sequence length="53" mass="6118">MSMSNLKEEAICFVEDTLAVDTAADIEQKQRIAEYLKRLIREDNRNEPPSPTH</sequence>
<evidence type="ECO:0000313" key="1">
    <source>
        <dbReference type="EMBL" id="CZF83672.1"/>
    </source>
</evidence>
<evidence type="ECO:0000313" key="2">
    <source>
        <dbReference type="Proteomes" id="UP000073601"/>
    </source>
</evidence>
<dbReference type="EMBL" id="FIZY01000024">
    <property type="protein sequence ID" value="CZF83672.1"/>
    <property type="molecule type" value="Genomic_DNA"/>
</dbReference>
<dbReference type="Proteomes" id="UP000073601">
    <property type="component" value="Unassembled WGS sequence"/>
</dbReference>
<dbReference type="AlphaFoldDB" id="A0A128FA62"/>
<proteinExistence type="predicted"/>
<gene>
    <name evidence="1" type="ORF">GMA8713_02760</name>
</gene>
<organism evidence="1 2">
    <name type="scientific">Grimontia marina</name>
    <dbReference type="NCBI Taxonomy" id="646534"/>
    <lineage>
        <taxon>Bacteria</taxon>
        <taxon>Pseudomonadati</taxon>
        <taxon>Pseudomonadota</taxon>
        <taxon>Gammaproteobacteria</taxon>
        <taxon>Vibrionales</taxon>
        <taxon>Vibrionaceae</taxon>
        <taxon>Grimontia</taxon>
    </lineage>
</organism>
<dbReference type="RefSeq" id="WP_157515608.1">
    <property type="nucleotide sequence ID" value="NZ_CAWRCI010000024.1"/>
</dbReference>
<name>A0A128FA62_9GAMM</name>
<reference evidence="2" key="1">
    <citation type="submission" date="2016-02" db="EMBL/GenBank/DDBJ databases">
        <authorList>
            <person name="Rodrigo-Torres Lidia"/>
            <person name="Arahal R.David."/>
        </authorList>
    </citation>
    <scope>NUCLEOTIDE SEQUENCE [LARGE SCALE GENOMIC DNA]</scope>
    <source>
        <strain evidence="2">CECT 8713</strain>
    </source>
</reference>
<protein>
    <submittedName>
        <fullName evidence="1">Uncharacterized protein</fullName>
    </submittedName>
</protein>
<keyword evidence="2" id="KW-1185">Reference proteome</keyword>
<accession>A0A128FA62</accession>